<dbReference type="RefSeq" id="WP_228234349.1">
    <property type="nucleotide sequence ID" value="NZ_JAJGNA010000017.1"/>
</dbReference>
<evidence type="ECO:0000313" key="4">
    <source>
        <dbReference type="Proteomes" id="UP001108027"/>
    </source>
</evidence>
<evidence type="ECO:0000259" key="2">
    <source>
        <dbReference type="Pfam" id="PF13439"/>
    </source>
</evidence>
<accession>A0A9Q3YN81</accession>
<feature type="domain" description="Glycosyl transferase family 1" evidence="1">
    <location>
        <begin position="182"/>
        <end position="338"/>
    </location>
</feature>
<proteinExistence type="predicted"/>
<dbReference type="AlphaFoldDB" id="A0A9Q3YN81"/>
<gene>
    <name evidence="3" type="ORF">LL252_13205</name>
</gene>
<sequence>MRLTFVVGDISAYGGTERVTIEIASAFAQAGHEVTILSLFGQAHPWFDVPEVINIRSASIARFRNRLVRAVFVSWSIRREVKKSSVDAVILVDSILFAFCLPWLVFRSTKIVCWEHFNLSTNHGSRLRDFGRWAASRWSDKIVALTEGDAKAWKKKYGINDRVQTIGNPIPRFSEGGWAHSGASERSLVVLAVGRLSYEKGFDILLRAWSLIEKRDGWTLRIVGGGQEDAALKELANELAISDSVSFAGQVRDIANEYRAASLYVLSSRWEGFSMTLLEAQHFGLPSISTDCPTGPREVLSGGGGRLVDPENPQALAHGMAELMSDSTQRDSLASAAKLNANRYRPESIIQVWGLMFEKLGIR</sequence>
<comment type="caution">
    <text evidence="3">The sequence shown here is derived from an EMBL/GenBank/DDBJ whole genome shotgun (WGS) entry which is preliminary data.</text>
</comment>
<organism evidence="3 4">
    <name type="scientific">Alloalcanivorax marinus</name>
    <dbReference type="NCBI Taxonomy" id="1177169"/>
    <lineage>
        <taxon>Bacteria</taxon>
        <taxon>Pseudomonadati</taxon>
        <taxon>Pseudomonadota</taxon>
        <taxon>Gammaproteobacteria</taxon>
        <taxon>Oceanospirillales</taxon>
        <taxon>Alcanivoracaceae</taxon>
        <taxon>Alloalcanivorax</taxon>
    </lineage>
</organism>
<dbReference type="CDD" id="cd03820">
    <property type="entry name" value="GT4_AmsD-like"/>
    <property type="match status" value="1"/>
</dbReference>
<dbReference type="Pfam" id="PF13439">
    <property type="entry name" value="Glyco_transf_4"/>
    <property type="match status" value="1"/>
</dbReference>
<dbReference type="EMBL" id="JAJGNA010000017">
    <property type="protein sequence ID" value="MCC4309527.1"/>
    <property type="molecule type" value="Genomic_DNA"/>
</dbReference>
<dbReference type="InterPro" id="IPR028098">
    <property type="entry name" value="Glyco_trans_4-like_N"/>
</dbReference>
<evidence type="ECO:0000313" key="3">
    <source>
        <dbReference type="EMBL" id="MCC4309527.1"/>
    </source>
</evidence>
<dbReference type="PANTHER" id="PTHR12526:SF630">
    <property type="entry name" value="GLYCOSYLTRANSFERASE"/>
    <property type="match status" value="1"/>
</dbReference>
<feature type="domain" description="Glycosyltransferase subfamily 4-like N-terminal" evidence="2">
    <location>
        <begin position="13"/>
        <end position="170"/>
    </location>
</feature>
<dbReference type="Proteomes" id="UP001108027">
    <property type="component" value="Unassembled WGS sequence"/>
</dbReference>
<keyword evidence="4" id="KW-1185">Reference proteome</keyword>
<protein>
    <submittedName>
        <fullName evidence="3">Glycosyltransferase family 4 protein</fullName>
    </submittedName>
</protein>
<dbReference type="PANTHER" id="PTHR12526">
    <property type="entry name" value="GLYCOSYLTRANSFERASE"/>
    <property type="match status" value="1"/>
</dbReference>
<name>A0A9Q3YN81_9GAMM</name>
<dbReference type="Gene3D" id="3.40.50.2000">
    <property type="entry name" value="Glycogen Phosphorylase B"/>
    <property type="match status" value="2"/>
</dbReference>
<dbReference type="Pfam" id="PF00534">
    <property type="entry name" value="Glycos_transf_1"/>
    <property type="match status" value="1"/>
</dbReference>
<dbReference type="InterPro" id="IPR001296">
    <property type="entry name" value="Glyco_trans_1"/>
</dbReference>
<reference evidence="3" key="1">
    <citation type="submission" date="2021-10" db="EMBL/GenBank/DDBJ databases">
        <title>The diversity and Nitrogen Metabolism of Culturable Nitrate-Utilizing Bacteria Within the Oxygen Minimum Zone of the Changjiang (Yangtze River)Estuary.</title>
        <authorList>
            <person name="Zhang D."/>
            <person name="Zheng J."/>
            <person name="Liu S."/>
            <person name="He W."/>
        </authorList>
    </citation>
    <scope>NUCLEOTIDE SEQUENCE</scope>
    <source>
        <strain evidence="3">FXH-223</strain>
    </source>
</reference>
<dbReference type="SUPFAM" id="SSF53756">
    <property type="entry name" value="UDP-Glycosyltransferase/glycogen phosphorylase"/>
    <property type="match status" value="1"/>
</dbReference>
<dbReference type="GO" id="GO:1901135">
    <property type="term" value="P:carbohydrate derivative metabolic process"/>
    <property type="evidence" value="ECO:0007669"/>
    <property type="project" value="UniProtKB-ARBA"/>
</dbReference>
<dbReference type="GO" id="GO:0016757">
    <property type="term" value="F:glycosyltransferase activity"/>
    <property type="evidence" value="ECO:0007669"/>
    <property type="project" value="InterPro"/>
</dbReference>
<evidence type="ECO:0000259" key="1">
    <source>
        <dbReference type="Pfam" id="PF00534"/>
    </source>
</evidence>